<dbReference type="PANTHER" id="PTHR46558">
    <property type="entry name" value="TRACRIPTIONAL REGULATORY PROTEIN-RELATED-RELATED"/>
    <property type="match status" value="1"/>
</dbReference>
<evidence type="ECO:0000259" key="2">
    <source>
        <dbReference type="PROSITE" id="PS50943"/>
    </source>
</evidence>
<evidence type="ECO:0000256" key="1">
    <source>
        <dbReference type="ARBA" id="ARBA00023125"/>
    </source>
</evidence>
<dbReference type="PROSITE" id="PS50943">
    <property type="entry name" value="HTH_CROC1"/>
    <property type="match status" value="1"/>
</dbReference>
<protein>
    <submittedName>
        <fullName evidence="3">Cro/Cl family transcriptional regulator</fullName>
    </submittedName>
</protein>
<comment type="caution">
    <text evidence="3">The sequence shown here is derived from an EMBL/GenBank/DDBJ whole genome shotgun (WGS) entry which is preliminary data.</text>
</comment>
<dbReference type="CDD" id="cd00093">
    <property type="entry name" value="HTH_XRE"/>
    <property type="match status" value="1"/>
</dbReference>
<dbReference type="SUPFAM" id="SSF47413">
    <property type="entry name" value="lambda repressor-like DNA-binding domains"/>
    <property type="match status" value="1"/>
</dbReference>
<gene>
    <name evidence="3" type="ORF">UT11_C0011G0015</name>
</gene>
<accession>A0A0G0LEC3</accession>
<dbReference type="InterPro" id="IPR010982">
    <property type="entry name" value="Lambda_DNA-bd_dom_sf"/>
</dbReference>
<dbReference type="PANTHER" id="PTHR46558:SF4">
    <property type="entry name" value="DNA-BIDING PHAGE PROTEIN"/>
    <property type="match status" value="1"/>
</dbReference>
<reference evidence="3 4" key="1">
    <citation type="journal article" date="2015" name="Nature">
        <title>rRNA introns, odd ribosomes, and small enigmatic genomes across a large radiation of phyla.</title>
        <authorList>
            <person name="Brown C.T."/>
            <person name="Hug L.A."/>
            <person name="Thomas B.C."/>
            <person name="Sharon I."/>
            <person name="Castelle C.J."/>
            <person name="Singh A."/>
            <person name="Wilkins M.J."/>
            <person name="Williams K.H."/>
            <person name="Banfield J.F."/>
        </authorList>
    </citation>
    <scope>NUCLEOTIDE SEQUENCE [LARGE SCALE GENOMIC DNA]</scope>
</reference>
<evidence type="ECO:0000313" key="3">
    <source>
        <dbReference type="EMBL" id="KKQ90218.1"/>
    </source>
</evidence>
<proteinExistence type="predicted"/>
<evidence type="ECO:0000313" key="4">
    <source>
        <dbReference type="Proteomes" id="UP000033934"/>
    </source>
</evidence>
<dbReference type="GO" id="GO:0003677">
    <property type="term" value="F:DNA binding"/>
    <property type="evidence" value="ECO:0007669"/>
    <property type="project" value="UniProtKB-KW"/>
</dbReference>
<dbReference type="EMBL" id="LBVO01000011">
    <property type="protein sequence ID" value="KKQ90218.1"/>
    <property type="molecule type" value="Genomic_DNA"/>
</dbReference>
<organism evidence="3 4">
    <name type="scientific">Berkelbacteria bacterium GW2011_GWA2_38_9</name>
    <dbReference type="NCBI Taxonomy" id="1618334"/>
    <lineage>
        <taxon>Bacteria</taxon>
        <taxon>Candidatus Berkelbacteria</taxon>
    </lineage>
</organism>
<dbReference type="AlphaFoldDB" id="A0A0G0LEC3"/>
<dbReference type="InterPro" id="IPR001387">
    <property type="entry name" value="Cro/C1-type_HTH"/>
</dbReference>
<keyword evidence="1" id="KW-0238">DNA-binding</keyword>
<dbReference type="Gene3D" id="1.10.260.40">
    <property type="entry name" value="lambda repressor-like DNA-binding domains"/>
    <property type="match status" value="1"/>
</dbReference>
<sequence>MKKEPIVIKIRNLRQGRDLTQEALAEALGISRQSIIALENGRYMPSLPLACEMAKFFEVALDELFSFENQILSLNANEEDTMKNRVLSPWLGVRSIQEEMDRF</sequence>
<dbReference type="Pfam" id="PF01381">
    <property type="entry name" value="HTH_3"/>
    <property type="match status" value="1"/>
</dbReference>
<name>A0A0G0LEC3_9BACT</name>
<dbReference type="Proteomes" id="UP000033934">
    <property type="component" value="Unassembled WGS sequence"/>
</dbReference>
<feature type="domain" description="HTH cro/C1-type" evidence="2">
    <location>
        <begin position="10"/>
        <end position="64"/>
    </location>
</feature>
<dbReference type="SMART" id="SM00530">
    <property type="entry name" value="HTH_XRE"/>
    <property type="match status" value="1"/>
</dbReference>
<feature type="non-terminal residue" evidence="3">
    <location>
        <position position="103"/>
    </location>
</feature>